<dbReference type="EMBL" id="BX842654">
    <property type="protein sequence ID" value="CAE80797.1"/>
    <property type="molecule type" value="Genomic_DNA"/>
</dbReference>
<sequence length="68" mass="7799">MDLFMQSETVPLLVNEDRHEWDAYLALISFKSIKLILLWLKDLKNVDRMGSQLDCTIICALSNGISKT</sequence>
<gene>
    <name evidence="1" type="ordered locus">Bd3029</name>
</gene>
<accession>Q6MIW6</accession>
<dbReference type="HOGENOM" id="CLU_2785530_0_0_7"/>
<proteinExistence type="predicted"/>
<name>Q6MIW6_BDEBA</name>
<dbReference type="AlphaFoldDB" id="Q6MIW6"/>
<organism evidence="1 2">
    <name type="scientific">Bdellovibrio bacteriovorus (strain ATCC 15356 / DSM 50701 / NCIMB 9529 / HD100)</name>
    <dbReference type="NCBI Taxonomy" id="264462"/>
    <lineage>
        <taxon>Bacteria</taxon>
        <taxon>Pseudomonadati</taxon>
        <taxon>Bdellovibrionota</taxon>
        <taxon>Bdellovibrionia</taxon>
        <taxon>Bdellovibrionales</taxon>
        <taxon>Pseudobdellovibrionaceae</taxon>
        <taxon>Bdellovibrio</taxon>
    </lineage>
</organism>
<dbReference type="KEGG" id="bba:Bd3029"/>
<dbReference type="Proteomes" id="UP000008080">
    <property type="component" value="Chromosome"/>
</dbReference>
<evidence type="ECO:0000313" key="2">
    <source>
        <dbReference type="Proteomes" id="UP000008080"/>
    </source>
</evidence>
<keyword evidence="2" id="KW-1185">Reference proteome</keyword>
<reference evidence="1 2" key="1">
    <citation type="journal article" date="2004" name="Science">
        <title>A predator unmasked: life cycle of Bdellovibrio bacteriovorus from a genomic perspective.</title>
        <authorList>
            <person name="Rendulic S."/>
            <person name="Jagtap P."/>
            <person name="Rosinus A."/>
            <person name="Eppinger M."/>
            <person name="Baar C."/>
            <person name="Lanz C."/>
            <person name="Keller H."/>
            <person name="Lambert C."/>
            <person name="Evans K.J."/>
            <person name="Goesmann A."/>
            <person name="Meyer F."/>
            <person name="Sockett R.E."/>
            <person name="Schuster S.C."/>
        </authorList>
    </citation>
    <scope>NUCLEOTIDE SEQUENCE [LARGE SCALE GENOMIC DNA]</scope>
    <source>
        <strain evidence="2">ATCC 15356 / DSM 50701 / NCIMB 9529 / HD100</strain>
    </source>
</reference>
<protein>
    <submittedName>
        <fullName evidence="1">Uncharacterized protein</fullName>
    </submittedName>
</protein>
<dbReference type="STRING" id="264462.Bd3029"/>
<evidence type="ECO:0000313" key="1">
    <source>
        <dbReference type="EMBL" id="CAE80797.1"/>
    </source>
</evidence>